<evidence type="ECO:0000313" key="2">
    <source>
        <dbReference type="Proteomes" id="UP000051870"/>
    </source>
</evidence>
<dbReference type="RefSeq" id="WP_233488339.1">
    <property type="nucleotide sequence ID" value="NZ_CYTW01000004.1"/>
</dbReference>
<reference evidence="2" key="1">
    <citation type="submission" date="2015-09" db="EMBL/GenBank/DDBJ databases">
        <authorList>
            <person name="Rodrigo-Torres Lidia"/>
            <person name="Arahal R.David."/>
        </authorList>
    </citation>
    <scope>NUCLEOTIDE SEQUENCE [LARGE SCALE GENOMIC DNA]</scope>
    <source>
        <strain evidence="2">CECT 7735</strain>
    </source>
</reference>
<dbReference type="GeneID" id="83882376"/>
<gene>
    <name evidence="1" type="ORF">PH7735_03398</name>
</gene>
<accession>A0A0N7MAB7</accession>
<dbReference type="EMBL" id="CYTW01000004">
    <property type="protein sequence ID" value="CUK09675.1"/>
    <property type="molecule type" value="Genomic_DNA"/>
</dbReference>
<name>A0A0N7MAB7_9RHOB</name>
<sequence length="313" mass="36384">MLNIQVQLSVATMINHPKVTFFLEDSLRKQAEAGNHNFLKLVSEVLQESRFQVSYAHPDQADARDGSHALFHMQHPDRSNGVTVRRSYYYPFWQIERTSERWNWDVARASFDPSDVDPKTARQFYRFWQKRLFKDAPSTTSKAGFVYVPLQGKLLNQRSFQTHSPLDMLRHVLAQDRERDVIATLHPGEHYVPKELNALKRLEQKEPRLSLRMGEMDALLPHCDYIVTENSSVAFAGYFFKKPSILFAGIDFHHIASNVSDLGVEGAFQRVLDVKPNYPFYVWWFLQHKSINGGRPDAKDRIHQRLIDLGWSV</sequence>
<evidence type="ECO:0000313" key="1">
    <source>
        <dbReference type="EMBL" id="CUK09675.1"/>
    </source>
</evidence>
<organism evidence="1 2">
    <name type="scientific">Shimia thalassica</name>
    <dbReference type="NCBI Taxonomy" id="1715693"/>
    <lineage>
        <taxon>Bacteria</taxon>
        <taxon>Pseudomonadati</taxon>
        <taxon>Pseudomonadota</taxon>
        <taxon>Alphaproteobacteria</taxon>
        <taxon>Rhodobacterales</taxon>
        <taxon>Roseobacteraceae</taxon>
    </lineage>
</organism>
<proteinExistence type="predicted"/>
<evidence type="ECO:0008006" key="3">
    <source>
        <dbReference type="Google" id="ProtNLM"/>
    </source>
</evidence>
<dbReference type="STRING" id="1715693.PH7735_03398"/>
<dbReference type="Proteomes" id="UP000051870">
    <property type="component" value="Unassembled WGS sequence"/>
</dbReference>
<protein>
    <recommendedName>
        <fullName evidence="3">Capsule polysaccharide biosynthesis protein</fullName>
    </recommendedName>
</protein>
<dbReference type="AlphaFoldDB" id="A0A0N7MAB7"/>
<keyword evidence="2" id="KW-1185">Reference proteome</keyword>